<organism evidence="1 2">
    <name type="scientific">Streptomyces citrinus</name>
    <dbReference type="NCBI Taxonomy" id="3118173"/>
    <lineage>
        <taxon>Bacteria</taxon>
        <taxon>Bacillati</taxon>
        <taxon>Actinomycetota</taxon>
        <taxon>Actinomycetes</taxon>
        <taxon>Kitasatosporales</taxon>
        <taxon>Streptomycetaceae</taxon>
        <taxon>Streptomyces</taxon>
    </lineage>
</organism>
<keyword evidence="1" id="KW-0808">Transferase</keyword>
<protein>
    <submittedName>
        <fullName evidence="1">Histidine kinase</fullName>
    </submittedName>
</protein>
<name>A0ACD5ADE9_9ACTN</name>
<keyword evidence="2" id="KW-1185">Reference proteome</keyword>
<evidence type="ECO:0000313" key="1">
    <source>
        <dbReference type="EMBL" id="WWQ65252.1"/>
    </source>
</evidence>
<keyword evidence="1" id="KW-0418">Kinase</keyword>
<reference evidence="1" key="1">
    <citation type="journal article" date="2025" name="Int. J. Syst. Evol. Microbiol.">
        <title>Streptomyces citrinus sp. nov., with yellow diffusible pigment.</title>
        <authorList>
            <person name="He Y."/>
            <person name="Yang E."/>
            <person name="Xu J."/>
            <person name="Sun Y."/>
            <person name="Sun L."/>
        </authorList>
    </citation>
    <scope>NUCLEOTIDE SEQUENCE</scope>
    <source>
        <strain evidence="1">Q6</strain>
    </source>
</reference>
<dbReference type="Proteomes" id="UP001432251">
    <property type="component" value="Chromosome"/>
</dbReference>
<accession>A0ACD5ADE9</accession>
<proteinExistence type="predicted"/>
<sequence>MRIRWRDRSKVERVEWQSRFMLRVVNWLFFLAWSGSGLAGTLRHDSTAYALGIALGVVNVAQCLVGDRHARNALDQYLGRGRVPVAVTVTAGALGVAALGLIAALAVTDSVRDGLITMPLLFAPMPFACAYALTVPVRAFVRQAGVGVVVGVAATAVVRPSVAGLVVVGMLLALCAGLALVCFRCSAWNLSVMWESERAREVEARLAVAEERLRFGRDLHDVMGRNLAVVALKSELAVQLARRGRTEDAVAQMTEVQRIAQESQKEVRAVVRGYREADLGAELAGAQGVLGAAGIECAVTGSAAGLPGEVQSALGWVVREATTNVLRHGDATSCRVELTNGADGVTLTVENDGAGGAGAGDARGRASRACGNDWPRWAAHWRRA</sequence>
<dbReference type="EMBL" id="CP146022">
    <property type="protein sequence ID" value="WWQ65252.1"/>
    <property type="molecule type" value="Genomic_DNA"/>
</dbReference>
<gene>
    <name evidence="1" type="ORF">V2W30_19255</name>
</gene>
<evidence type="ECO:0000313" key="2">
    <source>
        <dbReference type="Proteomes" id="UP001432251"/>
    </source>
</evidence>